<gene>
    <name evidence="2" type="ORF">THAOC_24965</name>
</gene>
<feature type="compositionally biased region" description="Basic and acidic residues" evidence="1">
    <location>
        <begin position="46"/>
        <end position="61"/>
    </location>
</feature>
<reference evidence="2 3" key="1">
    <citation type="journal article" date="2012" name="Genome Biol.">
        <title>Genome and low-iron response of an oceanic diatom adapted to chronic iron limitation.</title>
        <authorList>
            <person name="Lommer M."/>
            <person name="Specht M."/>
            <person name="Roy A.S."/>
            <person name="Kraemer L."/>
            <person name="Andreson R."/>
            <person name="Gutowska M.A."/>
            <person name="Wolf J."/>
            <person name="Bergner S.V."/>
            <person name="Schilhabel M.B."/>
            <person name="Klostermeier U.C."/>
            <person name="Beiko R.G."/>
            <person name="Rosenstiel P."/>
            <person name="Hippler M."/>
            <person name="Laroche J."/>
        </authorList>
    </citation>
    <scope>NUCLEOTIDE SEQUENCE [LARGE SCALE GENOMIC DNA]</scope>
    <source>
        <strain evidence="2 3">CCMP1005</strain>
    </source>
</reference>
<dbReference type="OrthoDB" id="8118845at2759"/>
<dbReference type="Proteomes" id="UP000266841">
    <property type="component" value="Unassembled WGS sequence"/>
</dbReference>
<feature type="compositionally biased region" description="Polar residues" evidence="1">
    <location>
        <begin position="62"/>
        <end position="75"/>
    </location>
</feature>
<keyword evidence="3" id="KW-1185">Reference proteome</keyword>
<evidence type="ECO:0000313" key="3">
    <source>
        <dbReference type="Proteomes" id="UP000266841"/>
    </source>
</evidence>
<evidence type="ECO:0000313" key="2">
    <source>
        <dbReference type="EMBL" id="EJK55313.1"/>
    </source>
</evidence>
<protein>
    <submittedName>
        <fullName evidence="2">Uncharacterized protein</fullName>
    </submittedName>
</protein>
<comment type="caution">
    <text evidence="2">The sequence shown here is derived from an EMBL/GenBank/DDBJ whole genome shotgun (WGS) entry which is preliminary data.</text>
</comment>
<proteinExistence type="predicted"/>
<accession>K0RNH9</accession>
<dbReference type="EMBL" id="AGNL01034314">
    <property type="protein sequence ID" value="EJK55313.1"/>
    <property type="molecule type" value="Genomic_DNA"/>
</dbReference>
<name>K0RNH9_THAOC</name>
<dbReference type="AlphaFoldDB" id="K0RNH9"/>
<evidence type="ECO:0000256" key="1">
    <source>
        <dbReference type="SAM" id="MobiDB-lite"/>
    </source>
</evidence>
<feature type="non-terminal residue" evidence="2">
    <location>
        <position position="1"/>
    </location>
</feature>
<sequence length="123" mass="13724">ILSSSATDVASGLMWSTIFPVRMVAMIWDGRLVKVAKDALSKSYVRREPRVIRSGEQRQDRNSNAAGANATSPQTQRREDRTGGDMSVYGFWSPDTECVFDVRVTDPSAKSNRKKDPRKLESS</sequence>
<organism evidence="2 3">
    <name type="scientific">Thalassiosira oceanica</name>
    <name type="common">Marine diatom</name>
    <dbReference type="NCBI Taxonomy" id="159749"/>
    <lineage>
        <taxon>Eukaryota</taxon>
        <taxon>Sar</taxon>
        <taxon>Stramenopiles</taxon>
        <taxon>Ochrophyta</taxon>
        <taxon>Bacillariophyta</taxon>
        <taxon>Coscinodiscophyceae</taxon>
        <taxon>Thalassiosirophycidae</taxon>
        <taxon>Thalassiosirales</taxon>
        <taxon>Thalassiosiraceae</taxon>
        <taxon>Thalassiosira</taxon>
    </lineage>
</organism>
<feature type="region of interest" description="Disordered" evidence="1">
    <location>
        <begin position="46"/>
        <end position="123"/>
    </location>
</feature>